<sequence length="281" mass="32351">MKKLTISLFVFLLSIITLCAQTDPREAELRRLENIEREATMRGDSAVLFGKIWSNEMVVNTPANRVGTVEGTKMQLRTGNLAYASFVRNIEKITFNDNIALVMGEEITKPQLHQQHTGKTVTRRFTNIWKYANNQWVMIGRHATIIKVEPAEVYKKQVLRQIDSLINYQERLILTQDTVAMRKFYPDDMVITNPFGQMIGKQKMIERVKAGIIKYGKFEKTIEHFAMEGDKLAIVAGKEEVTPTADANRADAGKAHQRRFTEVWVLREGRWQRLIRHASTI</sequence>
<keyword evidence="1" id="KW-0732">Signal</keyword>
<dbReference type="InterPro" id="IPR027843">
    <property type="entry name" value="DUF4440"/>
</dbReference>
<evidence type="ECO:0000259" key="2">
    <source>
        <dbReference type="Pfam" id="PF14534"/>
    </source>
</evidence>
<dbReference type="InterPro" id="IPR032710">
    <property type="entry name" value="NTF2-like_dom_sf"/>
</dbReference>
<feature type="chain" id="PRO_5017025801" evidence="1">
    <location>
        <begin position="23"/>
        <end position="281"/>
    </location>
</feature>
<dbReference type="Gene3D" id="3.10.450.50">
    <property type="match status" value="2"/>
</dbReference>
<dbReference type="EMBL" id="QPIW01000007">
    <property type="protein sequence ID" value="RDB05988.1"/>
    <property type="molecule type" value="Genomic_DNA"/>
</dbReference>
<keyword evidence="4" id="KW-1185">Reference proteome</keyword>
<evidence type="ECO:0000313" key="4">
    <source>
        <dbReference type="Proteomes" id="UP000253141"/>
    </source>
</evidence>
<feature type="signal peptide" evidence="1">
    <location>
        <begin position="1"/>
        <end position="22"/>
    </location>
</feature>
<dbReference type="Pfam" id="PF14534">
    <property type="entry name" value="DUF4440"/>
    <property type="match status" value="2"/>
</dbReference>
<protein>
    <submittedName>
        <fullName evidence="3">Nuclear transport factor 2 family protein</fullName>
    </submittedName>
</protein>
<name>A0A369I8Q4_9BACT</name>
<dbReference type="RefSeq" id="WP_114461183.1">
    <property type="nucleotide sequence ID" value="NZ_QPIW01000007.1"/>
</dbReference>
<dbReference type="SUPFAM" id="SSF54427">
    <property type="entry name" value="NTF2-like"/>
    <property type="match status" value="2"/>
</dbReference>
<comment type="caution">
    <text evidence="3">The sequence shown here is derived from an EMBL/GenBank/DDBJ whole genome shotgun (WGS) entry which is preliminary data.</text>
</comment>
<accession>A0A369I8Q4</accession>
<proteinExistence type="predicted"/>
<evidence type="ECO:0000313" key="3">
    <source>
        <dbReference type="EMBL" id="RDB05988.1"/>
    </source>
</evidence>
<reference evidence="3 4" key="1">
    <citation type="submission" date="2018-07" db="EMBL/GenBank/DDBJ databases">
        <title>Genome analysis of Runella aurantiaca.</title>
        <authorList>
            <person name="Yang X."/>
        </authorList>
    </citation>
    <scope>NUCLEOTIDE SEQUENCE [LARGE SCALE GENOMIC DNA]</scope>
    <source>
        <strain evidence="3 4">YX9</strain>
    </source>
</reference>
<evidence type="ECO:0000256" key="1">
    <source>
        <dbReference type="SAM" id="SignalP"/>
    </source>
</evidence>
<dbReference type="Proteomes" id="UP000253141">
    <property type="component" value="Unassembled WGS sequence"/>
</dbReference>
<feature type="domain" description="DUF4440" evidence="2">
    <location>
        <begin position="29"/>
        <end position="138"/>
    </location>
</feature>
<gene>
    <name evidence="3" type="ORF">DVG78_11315</name>
</gene>
<feature type="domain" description="DUF4440" evidence="2">
    <location>
        <begin position="166"/>
        <end position="272"/>
    </location>
</feature>
<dbReference type="AlphaFoldDB" id="A0A369I8Q4"/>
<organism evidence="3 4">
    <name type="scientific">Runella aurantiaca</name>
    <dbReference type="NCBI Taxonomy" id="2282308"/>
    <lineage>
        <taxon>Bacteria</taxon>
        <taxon>Pseudomonadati</taxon>
        <taxon>Bacteroidota</taxon>
        <taxon>Cytophagia</taxon>
        <taxon>Cytophagales</taxon>
        <taxon>Spirosomataceae</taxon>
        <taxon>Runella</taxon>
    </lineage>
</organism>
<dbReference type="OrthoDB" id="1442122at2"/>